<evidence type="ECO:0000256" key="1">
    <source>
        <dbReference type="SAM" id="MobiDB-lite"/>
    </source>
</evidence>
<name>A0ABR2QBK2_9ROSI</name>
<organism evidence="2 3">
    <name type="scientific">Hibiscus sabdariffa</name>
    <name type="common">roselle</name>
    <dbReference type="NCBI Taxonomy" id="183260"/>
    <lineage>
        <taxon>Eukaryota</taxon>
        <taxon>Viridiplantae</taxon>
        <taxon>Streptophyta</taxon>
        <taxon>Embryophyta</taxon>
        <taxon>Tracheophyta</taxon>
        <taxon>Spermatophyta</taxon>
        <taxon>Magnoliopsida</taxon>
        <taxon>eudicotyledons</taxon>
        <taxon>Gunneridae</taxon>
        <taxon>Pentapetalae</taxon>
        <taxon>rosids</taxon>
        <taxon>malvids</taxon>
        <taxon>Malvales</taxon>
        <taxon>Malvaceae</taxon>
        <taxon>Malvoideae</taxon>
        <taxon>Hibiscus</taxon>
    </lineage>
</organism>
<proteinExistence type="predicted"/>
<comment type="caution">
    <text evidence="2">The sequence shown here is derived from an EMBL/GenBank/DDBJ whole genome shotgun (WGS) entry which is preliminary data.</text>
</comment>
<evidence type="ECO:0000313" key="3">
    <source>
        <dbReference type="Proteomes" id="UP001396334"/>
    </source>
</evidence>
<protein>
    <submittedName>
        <fullName evidence="2">Uncharacterized protein</fullName>
    </submittedName>
</protein>
<reference evidence="2 3" key="1">
    <citation type="journal article" date="2024" name="G3 (Bethesda)">
        <title>Genome assembly of Hibiscus sabdariffa L. provides insights into metabolisms of medicinal natural products.</title>
        <authorList>
            <person name="Kim T."/>
        </authorList>
    </citation>
    <scope>NUCLEOTIDE SEQUENCE [LARGE SCALE GENOMIC DNA]</scope>
    <source>
        <strain evidence="2">TK-2024</strain>
        <tissue evidence="2">Old leaves</tissue>
    </source>
</reference>
<feature type="region of interest" description="Disordered" evidence="1">
    <location>
        <begin position="1"/>
        <end position="23"/>
    </location>
</feature>
<accession>A0ABR2QBK2</accession>
<dbReference type="Proteomes" id="UP001396334">
    <property type="component" value="Unassembled WGS sequence"/>
</dbReference>
<gene>
    <name evidence="2" type="ORF">V6N11_012582</name>
</gene>
<sequence length="81" mass="8830">MPLTLNSESKNNCPKSKGPKPKKQGIFIQICYWNAFLQSEIYNGLPALAKSSVISGGALRSKISMLYLPVCNRSGHEGNCT</sequence>
<evidence type="ECO:0000313" key="2">
    <source>
        <dbReference type="EMBL" id="KAK8998050.1"/>
    </source>
</evidence>
<dbReference type="EMBL" id="JBBPBN010000042">
    <property type="protein sequence ID" value="KAK8998050.1"/>
    <property type="molecule type" value="Genomic_DNA"/>
</dbReference>
<keyword evidence="3" id="KW-1185">Reference proteome</keyword>